<organism evidence="1 2">
    <name type="scientific">Nicotiana tabacum</name>
    <name type="common">Common tobacco</name>
    <dbReference type="NCBI Taxonomy" id="4097"/>
    <lineage>
        <taxon>Eukaryota</taxon>
        <taxon>Viridiplantae</taxon>
        <taxon>Streptophyta</taxon>
        <taxon>Embryophyta</taxon>
        <taxon>Tracheophyta</taxon>
        <taxon>Spermatophyta</taxon>
        <taxon>Magnoliopsida</taxon>
        <taxon>eudicotyledons</taxon>
        <taxon>Gunneridae</taxon>
        <taxon>Pentapetalae</taxon>
        <taxon>asterids</taxon>
        <taxon>lamiids</taxon>
        <taxon>Solanales</taxon>
        <taxon>Solanaceae</taxon>
        <taxon>Nicotianoideae</taxon>
        <taxon>Nicotianeae</taxon>
        <taxon>Nicotiana</taxon>
    </lineage>
</organism>
<reference evidence="2" key="2">
    <citation type="submission" date="2025-08" db="UniProtKB">
        <authorList>
            <consortium name="RefSeq"/>
        </authorList>
    </citation>
    <scope>IDENTIFICATION</scope>
    <source>
        <tissue evidence="2">Leaf</tissue>
    </source>
</reference>
<gene>
    <name evidence="2" type="primary">LOC142172141</name>
</gene>
<sequence length="139" mass="15898">MQKAYDSVEWVFLEQVLNCLNLPEIFVQWIMKCVSTVSYSVLINGKPAKHFPAKKGLRQGDPLSPFLFILAMEYLTNRDKSSIYFGGVILEIQQEILGMLGYTKGDLPFKYLGVPLSSKRMSIIQYQPLLEKMRGRITS</sequence>
<keyword evidence="1" id="KW-1185">Reference proteome</keyword>
<accession>A0AC58T459</accession>
<dbReference type="Proteomes" id="UP000790787">
    <property type="component" value="Chromosome 17"/>
</dbReference>
<proteinExistence type="predicted"/>
<protein>
    <submittedName>
        <fullName evidence="2">Secreted RxLR effector protein 78-like</fullName>
    </submittedName>
</protein>
<evidence type="ECO:0000313" key="2">
    <source>
        <dbReference type="RefSeq" id="XP_075092023.1"/>
    </source>
</evidence>
<evidence type="ECO:0000313" key="1">
    <source>
        <dbReference type="Proteomes" id="UP000790787"/>
    </source>
</evidence>
<dbReference type="RefSeq" id="XP_075092023.1">
    <property type="nucleotide sequence ID" value="XM_075235922.1"/>
</dbReference>
<name>A0AC58T459_TOBAC</name>
<reference evidence="1" key="1">
    <citation type="journal article" date="2014" name="Nat. Commun.">
        <title>The tobacco genome sequence and its comparison with those of tomato and potato.</title>
        <authorList>
            <person name="Sierro N."/>
            <person name="Battey J.N."/>
            <person name="Ouadi S."/>
            <person name="Bakaher N."/>
            <person name="Bovet L."/>
            <person name="Willig A."/>
            <person name="Goepfert S."/>
            <person name="Peitsch M.C."/>
            <person name="Ivanov N.V."/>
        </authorList>
    </citation>
    <scope>NUCLEOTIDE SEQUENCE [LARGE SCALE GENOMIC DNA]</scope>
</reference>